<evidence type="ECO:0000313" key="3">
    <source>
        <dbReference type="Proteomes" id="UP001178507"/>
    </source>
</evidence>
<evidence type="ECO:0000313" key="2">
    <source>
        <dbReference type="EMBL" id="CAJ1370214.1"/>
    </source>
</evidence>
<keyword evidence="3" id="KW-1185">Reference proteome</keyword>
<protein>
    <submittedName>
        <fullName evidence="2">Uncharacterized protein</fullName>
    </submittedName>
</protein>
<dbReference type="Proteomes" id="UP001178507">
    <property type="component" value="Unassembled WGS sequence"/>
</dbReference>
<dbReference type="InterPro" id="IPR029044">
    <property type="entry name" value="Nucleotide-diphossugar_trans"/>
</dbReference>
<feature type="chain" id="PRO_5041331331" evidence="1">
    <location>
        <begin position="18"/>
        <end position="757"/>
    </location>
</feature>
<gene>
    <name evidence="2" type="ORF">EVOR1521_LOCUS842</name>
</gene>
<comment type="caution">
    <text evidence="2">The sequence shown here is derived from an EMBL/GenBank/DDBJ whole genome shotgun (WGS) entry which is preliminary data.</text>
</comment>
<dbReference type="Gene3D" id="3.90.550.10">
    <property type="entry name" value="Spore Coat Polysaccharide Biosynthesis Protein SpsA, Chain A"/>
    <property type="match status" value="2"/>
</dbReference>
<proteinExistence type="predicted"/>
<dbReference type="EMBL" id="CAUJNA010000003">
    <property type="protein sequence ID" value="CAJ1370214.1"/>
    <property type="molecule type" value="Genomic_DNA"/>
</dbReference>
<organism evidence="2 3">
    <name type="scientific">Effrenium voratum</name>
    <dbReference type="NCBI Taxonomy" id="2562239"/>
    <lineage>
        <taxon>Eukaryota</taxon>
        <taxon>Sar</taxon>
        <taxon>Alveolata</taxon>
        <taxon>Dinophyceae</taxon>
        <taxon>Suessiales</taxon>
        <taxon>Symbiodiniaceae</taxon>
        <taxon>Effrenium</taxon>
    </lineage>
</organism>
<dbReference type="InterPro" id="IPR004988">
    <property type="entry name" value="DUF273"/>
</dbReference>
<evidence type="ECO:0000256" key="1">
    <source>
        <dbReference type="SAM" id="SignalP"/>
    </source>
</evidence>
<feature type="signal peptide" evidence="1">
    <location>
        <begin position="1"/>
        <end position="17"/>
    </location>
</feature>
<keyword evidence="1" id="KW-0732">Signal</keyword>
<accession>A0AA36MFT0</accession>
<dbReference type="Pfam" id="PF03314">
    <property type="entry name" value="DUF273"/>
    <property type="match status" value="2"/>
</dbReference>
<reference evidence="2" key="1">
    <citation type="submission" date="2023-08" db="EMBL/GenBank/DDBJ databases">
        <authorList>
            <person name="Chen Y."/>
            <person name="Shah S."/>
            <person name="Dougan E. K."/>
            <person name="Thang M."/>
            <person name="Chan C."/>
        </authorList>
    </citation>
    <scope>NUCLEOTIDE SEQUENCE</scope>
</reference>
<sequence length="757" mass="84820">MARRPLGLLLLLTEVVGLSQDCREIPDQRVLLQTRQERSPGKAIAPLVRGKKDTGIVILADGWFRAKYHPQIEAVQCYAQRQGYDVWLLYGTEFLECERFFKEDDFFFLKHCAVAALLEQRGAEYTVAVIDADVVPVVLDRSLDAWMNGGDLAFYERMEGDEVTAGNYIAKNKPWVRDFLRAWAKMRDRQPSGFSSWDNGALHVVLVETLEVPGKEKVAELYANLTEDVTAEHLDLYWHFVQEAVRALGPPRKWSLDQTSLGRAHHCRGCRLSIWPRMSFFVDDGVYLQRHSSSLGPVMHHGVKTQEDVAAYFAEPGAGDPASCRLRSQVRVDAERLGKVALHVAASYPQWYLQGNCSQCAGHCVANFSCQPLDMDCQKFDQQALLQTRSPGKVLAPDVSGKRGTGIVILADENFRAKFHPQIEAVQCYARRQGYDLWLLNGTEFLECQRFLNSFFFLKHCAVAGLLEQQSPEYSVAVIDGDVVPVVLNRSLDAWMEGGDLAFYERVLGEEVMAGNYIAKNKPWVRKFLRTWANMMDRQPPGFSSADNGALHLVLLEALEVSGKEKVAALYSNLTETVDNLDPYWHFVKEAVRALGPPRKWNLDQTSLGREHHCSGCRLSIWPRMSFFADDGVYLNRQSSSVGPVMHHGIKSHKDVAAYYEDTASCHLRGGVQVQKEQLGQVALSLAAPRLHRVSAIRSKIAGVLAASAHPIHSLRPTLVAPSHPESYTDLYLQGDCAQCAGHCVANFTCRPLDMDI</sequence>
<dbReference type="AlphaFoldDB" id="A0AA36MFT0"/>
<name>A0AA36MFT0_9DINO</name>
<dbReference type="PANTHER" id="PTHR31562:SF4">
    <property type="entry name" value="DUF268 DOMAIN-CONTAINING PROTEIN-RELATED"/>
    <property type="match status" value="1"/>
</dbReference>
<dbReference type="PANTHER" id="PTHR31562">
    <property type="entry name" value="PROTEIN CBG18972"/>
    <property type="match status" value="1"/>
</dbReference>